<dbReference type="OrthoDB" id="9179716at2"/>
<protein>
    <submittedName>
        <fullName evidence="1">Uncharacterized protein</fullName>
    </submittedName>
</protein>
<sequence length="167" mass="18915">MAFMGPWVCDTCGNSINSAGEGWVEWLSRFARKGEGETVREAKDLRLVHAFPASPLKGKHRCQHDEDEAFKFGRFTVSDLCLDRFVGPEGLSYLLMTLSDAPESMRDAWSEMIQRIHVPNFDRALPHITAAIDEGVIDPTWKQGYYHEDQLAAVVQYADEKAAARRR</sequence>
<dbReference type="KEGG" id="lpy:FIV34_04080"/>
<name>A0A4Y5Z193_9GAMM</name>
<accession>A0A4Y5Z193</accession>
<organism evidence="1 2">
    <name type="scientific">Luteibacter pinisoli</name>
    <dbReference type="NCBI Taxonomy" id="2589080"/>
    <lineage>
        <taxon>Bacteria</taxon>
        <taxon>Pseudomonadati</taxon>
        <taxon>Pseudomonadota</taxon>
        <taxon>Gammaproteobacteria</taxon>
        <taxon>Lysobacterales</taxon>
        <taxon>Rhodanobacteraceae</taxon>
        <taxon>Luteibacter</taxon>
    </lineage>
</organism>
<reference evidence="1 2" key="1">
    <citation type="submission" date="2019-06" db="EMBL/GenBank/DDBJ databases">
        <title>A complete genome sequence for Luteibacter pinisoli MAH-14.</title>
        <authorList>
            <person name="Baltrus D.A."/>
        </authorList>
    </citation>
    <scope>NUCLEOTIDE SEQUENCE [LARGE SCALE GENOMIC DNA]</scope>
    <source>
        <strain evidence="1 2">MAH-14</strain>
    </source>
</reference>
<dbReference type="EMBL" id="CP041046">
    <property type="protein sequence ID" value="QDE38435.1"/>
    <property type="molecule type" value="Genomic_DNA"/>
</dbReference>
<dbReference type="RefSeq" id="WP_139979931.1">
    <property type="nucleotide sequence ID" value="NZ_CP041046.1"/>
</dbReference>
<keyword evidence="2" id="KW-1185">Reference proteome</keyword>
<dbReference type="AlphaFoldDB" id="A0A4Y5Z193"/>
<gene>
    <name evidence="1" type="ORF">FIV34_04080</name>
</gene>
<evidence type="ECO:0000313" key="1">
    <source>
        <dbReference type="EMBL" id="QDE38435.1"/>
    </source>
</evidence>
<dbReference type="Proteomes" id="UP000316093">
    <property type="component" value="Chromosome"/>
</dbReference>
<evidence type="ECO:0000313" key="2">
    <source>
        <dbReference type="Proteomes" id="UP000316093"/>
    </source>
</evidence>
<proteinExistence type="predicted"/>